<dbReference type="Proteomes" id="UP000805193">
    <property type="component" value="Unassembled WGS sequence"/>
</dbReference>
<sequence length="534" mass="60160">MADSEAGIVYEERHRGHAREANGAEDHRFVMTFLFGLDGSEGLYTTLVAMLVATFCAVLHLREKYCDRRRAPGPKGFPVIGSSHIIGRYPNVWDAFGDLRRQYGDVFALTLGSKSCLVVSSVEALREVLVAKAADFADRPDSLRYHAIFKGDRNLSIALCDWSSKQQLRRELAYSPMHPRQGSGDQDRLSTVIQKELLYLVSEYSQSVGTPVKPRQALLVATANIFYGFFCSINFSPEDDKFLRIIDLYNHVFHQLFQGFAIDFMPWLKIVQNRELCLLKEKSLEIFHFTNAILDARDDEPRAADGPRDLLDVLLISLEAPGSLLDRLDVSVIIEDLIGGHSVIANLWVWCLYILASHGEVQDKIRAEAIRAAGAEGAIERVLTLADKPKLSFTESSVYEVIRIVNSPIIPHVCAKDTTVQGFYVPKGTMVMFNTNEINYSAELWEEPWSFRPERFLNEDGTVSKPRHFFPFGTGKRSCMGDGIVRATLVLGLSTLLRHFRITLAEDQKPANFASFRCKVIFDKDPKLLFDPIS</sequence>
<protein>
    <submittedName>
        <fullName evidence="1">Uncharacterized protein</fullName>
    </submittedName>
</protein>
<gene>
    <name evidence="1" type="ORF">HPB47_002124</name>
</gene>
<accession>A0AC60PNA5</accession>
<evidence type="ECO:0000313" key="2">
    <source>
        <dbReference type="Proteomes" id="UP000805193"/>
    </source>
</evidence>
<comment type="caution">
    <text evidence="1">The sequence shown here is derived from an EMBL/GenBank/DDBJ whole genome shotgun (WGS) entry which is preliminary data.</text>
</comment>
<reference evidence="1 2" key="1">
    <citation type="journal article" date="2020" name="Cell">
        <title>Large-Scale Comparative Analyses of Tick Genomes Elucidate Their Genetic Diversity and Vector Capacities.</title>
        <authorList>
            <consortium name="Tick Genome and Microbiome Consortium (TIGMIC)"/>
            <person name="Jia N."/>
            <person name="Wang J."/>
            <person name="Shi W."/>
            <person name="Du L."/>
            <person name="Sun Y."/>
            <person name="Zhan W."/>
            <person name="Jiang J.F."/>
            <person name="Wang Q."/>
            <person name="Zhang B."/>
            <person name="Ji P."/>
            <person name="Bell-Sakyi L."/>
            <person name="Cui X.M."/>
            <person name="Yuan T.T."/>
            <person name="Jiang B.G."/>
            <person name="Yang W.F."/>
            <person name="Lam T.T."/>
            <person name="Chang Q.C."/>
            <person name="Ding S.J."/>
            <person name="Wang X.J."/>
            <person name="Zhu J.G."/>
            <person name="Ruan X.D."/>
            <person name="Zhao L."/>
            <person name="Wei J.T."/>
            <person name="Ye R.Z."/>
            <person name="Que T.C."/>
            <person name="Du C.H."/>
            <person name="Zhou Y.H."/>
            <person name="Cheng J.X."/>
            <person name="Dai P.F."/>
            <person name="Guo W.B."/>
            <person name="Han X.H."/>
            <person name="Huang E.J."/>
            <person name="Li L.F."/>
            <person name="Wei W."/>
            <person name="Gao Y.C."/>
            <person name="Liu J.Z."/>
            <person name="Shao H.Z."/>
            <person name="Wang X."/>
            <person name="Wang C.C."/>
            <person name="Yang T.C."/>
            <person name="Huo Q.B."/>
            <person name="Li W."/>
            <person name="Chen H.Y."/>
            <person name="Chen S.E."/>
            <person name="Zhou L.G."/>
            <person name="Ni X.B."/>
            <person name="Tian J.H."/>
            <person name="Sheng Y."/>
            <person name="Liu T."/>
            <person name="Pan Y.S."/>
            <person name="Xia L.Y."/>
            <person name="Li J."/>
            <person name="Zhao F."/>
            <person name="Cao W.C."/>
        </authorList>
    </citation>
    <scope>NUCLEOTIDE SEQUENCE [LARGE SCALE GENOMIC DNA]</scope>
    <source>
        <strain evidence="1">Iper-2018</strain>
    </source>
</reference>
<name>A0AC60PNA5_IXOPE</name>
<proteinExistence type="predicted"/>
<keyword evidence="2" id="KW-1185">Reference proteome</keyword>
<evidence type="ECO:0000313" key="1">
    <source>
        <dbReference type="EMBL" id="KAG0422026.1"/>
    </source>
</evidence>
<organism evidence="1 2">
    <name type="scientific">Ixodes persulcatus</name>
    <name type="common">Taiga tick</name>
    <dbReference type="NCBI Taxonomy" id="34615"/>
    <lineage>
        <taxon>Eukaryota</taxon>
        <taxon>Metazoa</taxon>
        <taxon>Ecdysozoa</taxon>
        <taxon>Arthropoda</taxon>
        <taxon>Chelicerata</taxon>
        <taxon>Arachnida</taxon>
        <taxon>Acari</taxon>
        <taxon>Parasitiformes</taxon>
        <taxon>Ixodida</taxon>
        <taxon>Ixodoidea</taxon>
        <taxon>Ixodidae</taxon>
        <taxon>Ixodinae</taxon>
        <taxon>Ixodes</taxon>
    </lineage>
</organism>
<dbReference type="EMBL" id="JABSTQ010010283">
    <property type="protein sequence ID" value="KAG0422026.1"/>
    <property type="molecule type" value="Genomic_DNA"/>
</dbReference>